<dbReference type="AlphaFoldDB" id="A0A182UDY0"/>
<keyword evidence="3" id="KW-1185">Reference proteome</keyword>
<feature type="transmembrane region" description="Helical" evidence="1">
    <location>
        <begin position="104"/>
        <end position="128"/>
    </location>
</feature>
<dbReference type="VEuPathDB" id="VectorBase:AMEC018662"/>
<proteinExistence type="predicted"/>
<dbReference type="Proteomes" id="UP000075902">
    <property type="component" value="Unassembled WGS sequence"/>
</dbReference>
<evidence type="ECO:0000313" key="3">
    <source>
        <dbReference type="Proteomes" id="UP000075902"/>
    </source>
</evidence>
<keyword evidence="1" id="KW-1133">Transmembrane helix</keyword>
<evidence type="ECO:0000313" key="2">
    <source>
        <dbReference type="EnsemblMetazoa" id="AMEC018662-PA"/>
    </source>
</evidence>
<sequence length="255" mass="27706">GALAGHLAQPLPALFGQLLEFAGRPIHLPVDGNHLRQPAINNVLVDAADAVGGAFGAVGSDSLVLQPLDRVRALAAQALQLRVHQRPAERPVLRVQLTAGGCCTVLEVVMVVRLLLLLLLVLVLILAAPRLDALLLELLEQLEEVDPLALIVHVEPAALDRQIIADAYAARPEVLLRWMVLLLLLLIATTGVISARDKDGGQLQMAVEQLQRALDRVEKVKLPTFVHQQVKRDDTAALFQDLLRLPLDRQSVVVQ</sequence>
<keyword evidence="1" id="KW-0472">Membrane</keyword>
<dbReference type="EnsemblMetazoa" id="AMEC018662-RA">
    <property type="protein sequence ID" value="AMEC018662-PA"/>
    <property type="gene ID" value="AMEC018662"/>
</dbReference>
<reference evidence="2" key="2">
    <citation type="submission" date="2020-05" db="UniProtKB">
        <authorList>
            <consortium name="EnsemblMetazoa"/>
        </authorList>
    </citation>
    <scope>IDENTIFICATION</scope>
    <source>
        <strain evidence="2">CM1001059</strain>
    </source>
</reference>
<accession>A0A182UDY0</accession>
<evidence type="ECO:0000256" key="1">
    <source>
        <dbReference type="SAM" id="Phobius"/>
    </source>
</evidence>
<keyword evidence="1" id="KW-0812">Transmembrane</keyword>
<reference evidence="3" key="1">
    <citation type="submission" date="2014-01" db="EMBL/GenBank/DDBJ databases">
        <title>The Genome Sequence of Anopheles melas CM1001059_A (V2).</title>
        <authorList>
            <consortium name="The Broad Institute Genomics Platform"/>
            <person name="Neafsey D.E."/>
            <person name="Besansky N."/>
            <person name="Howell P."/>
            <person name="Walton C."/>
            <person name="Young S.K."/>
            <person name="Zeng Q."/>
            <person name="Gargeya S."/>
            <person name="Fitzgerald M."/>
            <person name="Haas B."/>
            <person name="Abouelleil A."/>
            <person name="Allen A.W."/>
            <person name="Alvarado L."/>
            <person name="Arachchi H.M."/>
            <person name="Berlin A.M."/>
            <person name="Chapman S.B."/>
            <person name="Gainer-Dewar J."/>
            <person name="Goldberg J."/>
            <person name="Griggs A."/>
            <person name="Gujja S."/>
            <person name="Hansen M."/>
            <person name="Howarth C."/>
            <person name="Imamovic A."/>
            <person name="Ireland A."/>
            <person name="Larimer J."/>
            <person name="McCowan C."/>
            <person name="Murphy C."/>
            <person name="Pearson M."/>
            <person name="Poon T.W."/>
            <person name="Priest M."/>
            <person name="Roberts A."/>
            <person name="Saif S."/>
            <person name="Shea T."/>
            <person name="Sisk P."/>
            <person name="Sykes S."/>
            <person name="Wortman J."/>
            <person name="Nusbaum C."/>
            <person name="Birren B."/>
        </authorList>
    </citation>
    <scope>NUCLEOTIDE SEQUENCE [LARGE SCALE GENOMIC DNA]</scope>
    <source>
        <strain evidence="3">CM1001059</strain>
    </source>
</reference>
<organism evidence="2 3">
    <name type="scientific">Anopheles melas</name>
    <dbReference type="NCBI Taxonomy" id="34690"/>
    <lineage>
        <taxon>Eukaryota</taxon>
        <taxon>Metazoa</taxon>
        <taxon>Ecdysozoa</taxon>
        <taxon>Arthropoda</taxon>
        <taxon>Hexapoda</taxon>
        <taxon>Insecta</taxon>
        <taxon>Pterygota</taxon>
        <taxon>Neoptera</taxon>
        <taxon>Endopterygota</taxon>
        <taxon>Diptera</taxon>
        <taxon>Nematocera</taxon>
        <taxon>Culicoidea</taxon>
        <taxon>Culicidae</taxon>
        <taxon>Anophelinae</taxon>
        <taxon>Anopheles</taxon>
    </lineage>
</organism>
<name>A0A182UDY0_9DIPT</name>
<protein>
    <submittedName>
        <fullName evidence="2">Uncharacterized protein</fullName>
    </submittedName>
</protein>
<feature type="transmembrane region" description="Helical" evidence="1">
    <location>
        <begin position="175"/>
        <end position="195"/>
    </location>
</feature>